<dbReference type="Proteomes" id="UP001568358">
    <property type="component" value="Unassembled WGS sequence"/>
</dbReference>
<dbReference type="PROSITE" id="PS50943">
    <property type="entry name" value="HTH_CROC1"/>
    <property type="match status" value="1"/>
</dbReference>
<sequence>MPTDKQLFVLIKKLIAEKLHKKRVGRGSIADFLGVSQGKVRAWEDGQRPSADDLELLVKLFNFSPKWLLTGKGETFLGEETKKMPKKDSKTVAVTDPIAQRLETATRLLKETGASPEVIQQAIMKILDLQNEPHTQAEANTLDAPAFADKCERGIKRT</sequence>
<name>A0ABV4JUH2_9BACT</name>
<keyword evidence="3" id="KW-1185">Reference proteome</keyword>
<dbReference type="InterPro" id="IPR010982">
    <property type="entry name" value="Lambda_DNA-bd_dom_sf"/>
</dbReference>
<evidence type="ECO:0000259" key="1">
    <source>
        <dbReference type="PROSITE" id="PS50943"/>
    </source>
</evidence>
<dbReference type="EMBL" id="JBFSOO010000010">
    <property type="protein sequence ID" value="MEZ6854347.1"/>
    <property type="molecule type" value="Genomic_DNA"/>
</dbReference>
<comment type="caution">
    <text evidence="2">The sequence shown here is derived from an EMBL/GenBank/DDBJ whole genome shotgun (WGS) entry which is preliminary data.</text>
</comment>
<dbReference type="SUPFAM" id="SSF47413">
    <property type="entry name" value="lambda repressor-like DNA-binding domains"/>
    <property type="match status" value="1"/>
</dbReference>
<proteinExistence type="predicted"/>
<dbReference type="InterPro" id="IPR001387">
    <property type="entry name" value="Cro/C1-type_HTH"/>
</dbReference>
<dbReference type="CDD" id="cd00093">
    <property type="entry name" value="HTH_XRE"/>
    <property type="match status" value="1"/>
</dbReference>
<feature type="domain" description="HTH cro/C1-type" evidence="1">
    <location>
        <begin position="30"/>
        <end position="68"/>
    </location>
</feature>
<protein>
    <submittedName>
        <fullName evidence="2">Helix-turn-helix domain-containing protein</fullName>
    </submittedName>
</protein>
<organism evidence="2 3">
    <name type="scientific">Halodesulfovibrio aestuarii</name>
    <dbReference type="NCBI Taxonomy" id="126333"/>
    <lineage>
        <taxon>Bacteria</taxon>
        <taxon>Pseudomonadati</taxon>
        <taxon>Thermodesulfobacteriota</taxon>
        <taxon>Desulfovibrionia</taxon>
        <taxon>Desulfovibrionales</taxon>
        <taxon>Desulfovibrionaceae</taxon>
        <taxon>Halodesulfovibrio</taxon>
    </lineage>
</organism>
<dbReference type="RefSeq" id="WP_371150833.1">
    <property type="nucleotide sequence ID" value="NZ_JBFSOO010000010.1"/>
</dbReference>
<gene>
    <name evidence="2" type="ORF">AB2Z07_12555</name>
</gene>
<evidence type="ECO:0000313" key="2">
    <source>
        <dbReference type="EMBL" id="MEZ6854347.1"/>
    </source>
</evidence>
<evidence type="ECO:0000313" key="3">
    <source>
        <dbReference type="Proteomes" id="UP001568358"/>
    </source>
</evidence>
<accession>A0ABV4JUH2</accession>
<reference evidence="2 3" key="1">
    <citation type="submission" date="2024-07" db="EMBL/GenBank/DDBJ databases">
        <title>Active virus-host system and metabolic interactions in a Lokiarchaeon culture.</title>
        <authorList>
            <person name="Ponce Toledo R.I."/>
            <person name="Rodrigues Oliveira T."/>
            <person name="Schleper C."/>
        </authorList>
    </citation>
    <scope>NUCLEOTIDE SEQUENCE [LARGE SCALE GENOMIC DNA]</scope>
    <source>
        <strain evidence="2 3">B35</strain>
    </source>
</reference>
<dbReference type="Gene3D" id="1.10.260.40">
    <property type="entry name" value="lambda repressor-like DNA-binding domains"/>
    <property type="match status" value="1"/>
</dbReference>